<protein>
    <submittedName>
        <fullName evidence="2">Helix-turn-helix domain-containing protein</fullName>
    </submittedName>
</protein>
<dbReference type="InterPro" id="IPR012318">
    <property type="entry name" value="HTH_CRP"/>
</dbReference>
<dbReference type="InterPro" id="IPR014710">
    <property type="entry name" value="RmlC-like_jellyroll"/>
</dbReference>
<dbReference type="Pfam" id="PF13545">
    <property type="entry name" value="HTH_Crp_2"/>
    <property type="match status" value="1"/>
</dbReference>
<dbReference type="EMBL" id="CP020911">
    <property type="protein sequence ID" value="ARQ14480.1"/>
    <property type="molecule type" value="Genomic_DNA"/>
</dbReference>
<evidence type="ECO:0000313" key="3">
    <source>
        <dbReference type="Proteomes" id="UP000194159"/>
    </source>
</evidence>
<dbReference type="InterPro" id="IPR036390">
    <property type="entry name" value="WH_DNA-bd_sf"/>
</dbReference>
<dbReference type="SUPFAM" id="SSF46785">
    <property type="entry name" value="Winged helix' DNA-binding domain"/>
    <property type="match status" value="1"/>
</dbReference>
<sequence>MQQSFRSPVYLATSEWGLKLSVSRFLSLQDNPEARLLFLRYIHTRELQLAYSALAAAKYHVHQRLARWLLMCHDRLIVDDMPLTHDFLALMLGVRRAGVTVLLHILDGMRAIKSTRGNVHIVDRRILLEVAGASYGVPEAEYERLIGSELASRERPQKLSGAGWSR</sequence>
<reference evidence="2 3" key="1">
    <citation type="submission" date="2017-04" db="EMBL/GenBank/DDBJ databases">
        <title>Complete genome sequences of Rhizobium genomic linages associated to common bean (phaseolus vulgaris).</title>
        <authorList>
            <person name="Santamaria R.I."/>
            <person name="Bustos P."/>
            <person name="Perez-Carrascal O."/>
            <person name="Martinez-Flores I."/>
            <person name="Juarez S."/>
            <person name="Lozano L."/>
            <person name="Miranda F."/>
            <person name="Vinuesa P."/>
            <person name="Martinez-Romero E."/>
            <person name="Cevallos M.A."/>
            <person name="Romero D."/>
            <person name="Davila G."/>
            <person name="Gonzalez V."/>
        </authorList>
    </citation>
    <scope>NUCLEOTIDE SEQUENCE [LARGE SCALE GENOMIC DNA]</scope>
    <source>
        <strain evidence="2 3">NXC12</strain>
        <plasmid evidence="3">pretnxc12e</plasmid>
    </source>
</reference>
<geneLocation type="plasmid" evidence="3">
    <name>pretnxc12e</name>
</geneLocation>
<keyword evidence="2" id="KW-0614">Plasmid</keyword>
<evidence type="ECO:0000259" key="1">
    <source>
        <dbReference type="Pfam" id="PF13545"/>
    </source>
</evidence>
<feature type="domain" description="HTH crp-type" evidence="1">
    <location>
        <begin position="63"/>
        <end position="128"/>
    </location>
</feature>
<dbReference type="Proteomes" id="UP000194159">
    <property type="component" value="Plasmid pRetNXC12e"/>
</dbReference>
<gene>
    <name evidence="2" type="ORF">NXC12_PE00887</name>
</gene>
<dbReference type="AlphaFoldDB" id="A0AAN1BNF6"/>
<organism evidence="2 3">
    <name type="scientific">Rhizobium etli</name>
    <dbReference type="NCBI Taxonomy" id="29449"/>
    <lineage>
        <taxon>Bacteria</taxon>
        <taxon>Pseudomonadati</taxon>
        <taxon>Pseudomonadota</taxon>
        <taxon>Alphaproteobacteria</taxon>
        <taxon>Hyphomicrobiales</taxon>
        <taxon>Rhizobiaceae</taxon>
        <taxon>Rhizobium/Agrobacterium group</taxon>
        <taxon>Rhizobium</taxon>
    </lineage>
</organism>
<name>A0AAN1BNF6_RHIET</name>
<dbReference type="Gene3D" id="2.60.120.10">
    <property type="entry name" value="Jelly Rolls"/>
    <property type="match status" value="1"/>
</dbReference>
<dbReference type="GO" id="GO:0006355">
    <property type="term" value="P:regulation of DNA-templated transcription"/>
    <property type="evidence" value="ECO:0007669"/>
    <property type="project" value="InterPro"/>
</dbReference>
<dbReference type="GO" id="GO:0003677">
    <property type="term" value="F:DNA binding"/>
    <property type="evidence" value="ECO:0007669"/>
    <property type="project" value="InterPro"/>
</dbReference>
<proteinExistence type="predicted"/>
<accession>A0AAN1BNF6</accession>
<evidence type="ECO:0000313" key="2">
    <source>
        <dbReference type="EMBL" id="ARQ14480.1"/>
    </source>
</evidence>